<evidence type="ECO:0000256" key="2">
    <source>
        <dbReference type="ARBA" id="ARBA00005184"/>
    </source>
</evidence>
<dbReference type="GO" id="GO:0042545">
    <property type="term" value="P:cell wall modification"/>
    <property type="evidence" value="ECO:0007669"/>
    <property type="project" value="UniProtKB-UniRule"/>
</dbReference>
<reference evidence="15" key="2">
    <citation type="submission" date="2025-08" db="UniProtKB">
        <authorList>
            <consortium name="RefSeq"/>
        </authorList>
    </citation>
    <scope>IDENTIFICATION</scope>
    <source>
        <tissue evidence="15">Leaf</tissue>
    </source>
</reference>
<evidence type="ECO:0000256" key="1">
    <source>
        <dbReference type="ARBA" id="ARBA00004191"/>
    </source>
</evidence>
<evidence type="ECO:0000259" key="13">
    <source>
        <dbReference type="Pfam" id="PF01095"/>
    </source>
</evidence>
<dbReference type="AlphaFoldDB" id="A0A6P8C721"/>
<gene>
    <name evidence="15" type="primary">LOC116194642</name>
</gene>
<evidence type="ECO:0000256" key="3">
    <source>
        <dbReference type="ARBA" id="ARBA00008891"/>
    </source>
</evidence>
<keyword evidence="7 12" id="KW-0732">Signal</keyword>
<accession>A0A6P8C721</accession>
<protein>
    <recommendedName>
        <fullName evidence="4 12">Pectinesterase</fullName>
        <ecNumber evidence="4 12">3.1.1.11</ecNumber>
    </recommendedName>
</protein>
<dbReference type="GeneID" id="116194642"/>
<evidence type="ECO:0000256" key="5">
    <source>
        <dbReference type="ARBA" id="ARBA00022512"/>
    </source>
</evidence>
<comment type="pathway">
    <text evidence="2 12">Glycan metabolism; pectin degradation; 2-dehydro-3-deoxy-D-gluconate from pectin: step 1/5.</text>
</comment>
<proteinExistence type="inferred from homology"/>
<feature type="signal peptide" evidence="12">
    <location>
        <begin position="1"/>
        <end position="21"/>
    </location>
</feature>
<comment type="catalytic activity">
    <reaction evidence="10 12">
        <text>[(1-&gt;4)-alpha-D-galacturonosyl methyl ester](n) + n H2O = [(1-&gt;4)-alpha-D-galacturonosyl](n) + n methanol + n H(+)</text>
        <dbReference type="Rhea" id="RHEA:22380"/>
        <dbReference type="Rhea" id="RHEA-COMP:14570"/>
        <dbReference type="Rhea" id="RHEA-COMP:14573"/>
        <dbReference type="ChEBI" id="CHEBI:15377"/>
        <dbReference type="ChEBI" id="CHEBI:15378"/>
        <dbReference type="ChEBI" id="CHEBI:17790"/>
        <dbReference type="ChEBI" id="CHEBI:140522"/>
        <dbReference type="ChEBI" id="CHEBI:140523"/>
        <dbReference type="EC" id="3.1.1.11"/>
    </reaction>
</comment>
<evidence type="ECO:0000256" key="6">
    <source>
        <dbReference type="ARBA" id="ARBA00022525"/>
    </source>
</evidence>
<dbReference type="SUPFAM" id="SSF51126">
    <property type="entry name" value="Pectin lyase-like"/>
    <property type="match status" value="1"/>
</dbReference>
<dbReference type="PANTHER" id="PTHR31321:SF87">
    <property type="entry name" value="PECTINESTERASE 63-RELATED"/>
    <property type="match status" value="1"/>
</dbReference>
<dbReference type="InterPro" id="IPR011050">
    <property type="entry name" value="Pectin_lyase_fold/virulence"/>
</dbReference>
<evidence type="ECO:0000256" key="11">
    <source>
        <dbReference type="PROSITE-ProRule" id="PRU10040"/>
    </source>
</evidence>
<feature type="domain" description="Pectinesterase catalytic" evidence="13">
    <location>
        <begin position="69"/>
        <end position="350"/>
    </location>
</feature>
<evidence type="ECO:0000256" key="4">
    <source>
        <dbReference type="ARBA" id="ARBA00013229"/>
    </source>
</evidence>
<comment type="subcellular location">
    <subcellularLocation>
        <location evidence="1">Secreted</location>
        <location evidence="1">Cell wall</location>
    </subcellularLocation>
</comment>
<dbReference type="OrthoDB" id="2019149at2759"/>
<dbReference type="FunFam" id="2.160.20.10:FF:000008">
    <property type="entry name" value="Pectinesterase"/>
    <property type="match status" value="1"/>
</dbReference>
<dbReference type="PROSITE" id="PS00503">
    <property type="entry name" value="PECTINESTERASE_2"/>
    <property type="match status" value="1"/>
</dbReference>
<keyword evidence="6" id="KW-0964">Secreted</keyword>
<dbReference type="Proteomes" id="UP000515151">
    <property type="component" value="Chromosome 2"/>
</dbReference>
<evidence type="ECO:0000313" key="14">
    <source>
        <dbReference type="Proteomes" id="UP000515151"/>
    </source>
</evidence>
<dbReference type="GO" id="GO:0045490">
    <property type="term" value="P:pectin catabolic process"/>
    <property type="evidence" value="ECO:0007669"/>
    <property type="project" value="UniProtKB-UniRule"/>
</dbReference>
<keyword evidence="9 12" id="KW-0063">Aspartyl esterase</keyword>
<dbReference type="InterPro" id="IPR000070">
    <property type="entry name" value="Pectinesterase_cat"/>
</dbReference>
<keyword evidence="5" id="KW-0134">Cell wall</keyword>
<evidence type="ECO:0000256" key="7">
    <source>
        <dbReference type="ARBA" id="ARBA00022729"/>
    </source>
</evidence>
<dbReference type="EC" id="3.1.1.11" evidence="4 12"/>
<dbReference type="InterPro" id="IPR012334">
    <property type="entry name" value="Pectin_lyas_fold"/>
</dbReference>
<comment type="similarity">
    <text evidence="3">Belongs to the pectinesterase family.</text>
</comment>
<dbReference type="UniPathway" id="UPA00545">
    <property type="reaction ID" value="UER00823"/>
</dbReference>
<sequence>MVTRISLIVTIFAAVLALVATANDTALIPADKSQLNTWFKANVKPLSTRKGELDPNLEFAESAPPKVIKVRQDGSGEFKTISEAVRSIDVGNSKRIIVSIGPGVYNERVKIDRTKPFVTLYGLPNNMPKISFNGNAAHFGTVDSATLIVESDYFVAANIIVANSSPRPDGKTPGQQALAVRISGDKSAFYNCRFIGFQDTLCDDRGFHFFKDCYIEGTVDYVFGSGTSLYLNTQLHTLGDSGLTVITAQARESNAEDTGYSFIHSSVTGIGNGTYLGRAWKTAPRVIFAFSDISSVVTPAGWSVNNHPERDQTVVFGEYKNTGVGANPAGRAKFVKQMTDAEVRPFLALGYIVASRWLLPPPKLAV</sequence>
<organism evidence="14 15">
    <name type="scientific">Punica granatum</name>
    <name type="common">Pomegranate</name>
    <dbReference type="NCBI Taxonomy" id="22663"/>
    <lineage>
        <taxon>Eukaryota</taxon>
        <taxon>Viridiplantae</taxon>
        <taxon>Streptophyta</taxon>
        <taxon>Embryophyta</taxon>
        <taxon>Tracheophyta</taxon>
        <taxon>Spermatophyta</taxon>
        <taxon>Magnoliopsida</taxon>
        <taxon>eudicotyledons</taxon>
        <taxon>Gunneridae</taxon>
        <taxon>Pentapetalae</taxon>
        <taxon>rosids</taxon>
        <taxon>malvids</taxon>
        <taxon>Myrtales</taxon>
        <taxon>Lythraceae</taxon>
        <taxon>Punica</taxon>
    </lineage>
</organism>
<evidence type="ECO:0000313" key="15">
    <source>
        <dbReference type="RefSeq" id="XP_031379362.1"/>
    </source>
</evidence>
<feature type="active site" evidence="11">
    <location>
        <position position="220"/>
    </location>
</feature>
<keyword evidence="8 12" id="KW-0378">Hydrolase</keyword>
<feature type="chain" id="PRO_5028518452" description="Pectinesterase" evidence="12">
    <location>
        <begin position="22"/>
        <end position="366"/>
    </location>
</feature>
<evidence type="ECO:0000256" key="8">
    <source>
        <dbReference type="ARBA" id="ARBA00022801"/>
    </source>
</evidence>
<evidence type="ECO:0000256" key="10">
    <source>
        <dbReference type="ARBA" id="ARBA00047928"/>
    </source>
</evidence>
<keyword evidence="14" id="KW-1185">Reference proteome</keyword>
<dbReference type="RefSeq" id="XP_031379362.1">
    <property type="nucleotide sequence ID" value="XM_031523502.1"/>
</dbReference>
<dbReference type="Pfam" id="PF01095">
    <property type="entry name" value="Pectinesterase"/>
    <property type="match status" value="1"/>
</dbReference>
<dbReference type="GO" id="GO:0030599">
    <property type="term" value="F:pectinesterase activity"/>
    <property type="evidence" value="ECO:0007669"/>
    <property type="project" value="UniProtKB-UniRule"/>
</dbReference>
<dbReference type="PANTHER" id="PTHR31321">
    <property type="entry name" value="ACYL-COA THIOESTER HYDROLASE YBHC-RELATED"/>
    <property type="match status" value="1"/>
</dbReference>
<evidence type="ECO:0000256" key="9">
    <source>
        <dbReference type="ARBA" id="ARBA00023085"/>
    </source>
</evidence>
<dbReference type="InterPro" id="IPR033131">
    <property type="entry name" value="Pectinesterase_Asp_AS"/>
</dbReference>
<name>A0A6P8C721_PUNGR</name>
<reference evidence="14" key="1">
    <citation type="journal article" date="2020" name="Plant Biotechnol. J.">
        <title>The pomegranate (Punica granatum L.) draft genome dissects genetic divergence between soft- and hard-seeded cultivars.</title>
        <authorList>
            <person name="Luo X."/>
            <person name="Li H."/>
            <person name="Wu Z."/>
            <person name="Yao W."/>
            <person name="Zhao P."/>
            <person name="Cao D."/>
            <person name="Yu H."/>
            <person name="Li K."/>
            <person name="Poudel K."/>
            <person name="Zhao D."/>
            <person name="Zhang F."/>
            <person name="Xia X."/>
            <person name="Chen L."/>
            <person name="Wang Q."/>
            <person name="Jing D."/>
            <person name="Cao S."/>
        </authorList>
    </citation>
    <scope>NUCLEOTIDE SEQUENCE [LARGE SCALE GENOMIC DNA]</scope>
    <source>
        <strain evidence="14">cv. Tunisia</strain>
    </source>
</reference>
<dbReference type="Gene3D" id="2.160.20.10">
    <property type="entry name" value="Single-stranded right-handed beta-helix, Pectin lyase-like"/>
    <property type="match status" value="1"/>
</dbReference>
<evidence type="ECO:0000256" key="12">
    <source>
        <dbReference type="RuleBase" id="RU000589"/>
    </source>
</evidence>